<feature type="region of interest" description="Disordered" evidence="1">
    <location>
        <begin position="1"/>
        <end position="22"/>
    </location>
</feature>
<dbReference type="Proteomes" id="UP001652661">
    <property type="component" value="Chromosome 2L"/>
</dbReference>
<sequence length="135" mass="14570">MALSCMAAGSSSVTSPESLPSQRAYQRIDAAEGTSYIAKQTQPQNHRAFGRFPGAAAPAAAPTMTQQQPLYNNHAVIQRQQQLRQEQQLAAMAGSYGSCNFNYNQQPSAGGDFFGSWTGYSMMQPSEANKPFQLG</sequence>
<dbReference type="GeneID" id="108081975"/>
<organism evidence="2 3">
    <name type="scientific">Drosophila kikkawai</name>
    <name type="common">Fruit fly</name>
    <dbReference type="NCBI Taxonomy" id="30033"/>
    <lineage>
        <taxon>Eukaryota</taxon>
        <taxon>Metazoa</taxon>
        <taxon>Ecdysozoa</taxon>
        <taxon>Arthropoda</taxon>
        <taxon>Hexapoda</taxon>
        <taxon>Insecta</taxon>
        <taxon>Pterygota</taxon>
        <taxon>Neoptera</taxon>
        <taxon>Endopterygota</taxon>
        <taxon>Diptera</taxon>
        <taxon>Brachycera</taxon>
        <taxon>Muscomorpha</taxon>
        <taxon>Ephydroidea</taxon>
        <taxon>Drosophilidae</taxon>
        <taxon>Drosophila</taxon>
        <taxon>Sophophora</taxon>
    </lineage>
</organism>
<name>A0ABM4GIC9_DROKI</name>
<reference evidence="3" key="2">
    <citation type="submission" date="2025-08" db="UniProtKB">
        <authorList>
            <consortium name="RefSeq"/>
        </authorList>
    </citation>
    <scope>IDENTIFICATION</scope>
    <source>
        <strain evidence="3">14028-0561.14</strain>
        <tissue evidence="3">Whole fly</tissue>
    </source>
</reference>
<evidence type="ECO:0000313" key="3">
    <source>
        <dbReference type="RefSeq" id="XP_070142474.1"/>
    </source>
</evidence>
<protein>
    <submittedName>
        <fullName evidence="3">Uncharacterized protein isoform X2</fullName>
    </submittedName>
</protein>
<reference evidence="2" key="1">
    <citation type="submission" date="2025-05" db="UniProtKB">
        <authorList>
            <consortium name="RefSeq"/>
        </authorList>
    </citation>
    <scope>NUCLEOTIDE SEQUENCE [LARGE SCALE GENOMIC DNA]</scope>
    <source>
        <strain evidence="2">14028-0561.14</strain>
    </source>
</reference>
<evidence type="ECO:0000313" key="2">
    <source>
        <dbReference type="Proteomes" id="UP001652661"/>
    </source>
</evidence>
<keyword evidence="2" id="KW-1185">Reference proteome</keyword>
<proteinExistence type="predicted"/>
<evidence type="ECO:0000256" key="1">
    <source>
        <dbReference type="SAM" id="MobiDB-lite"/>
    </source>
</evidence>
<gene>
    <name evidence="3" type="primary">LOC108081975</name>
</gene>
<accession>A0ABM4GIC9</accession>
<dbReference type="RefSeq" id="XP_070142474.1">
    <property type="nucleotide sequence ID" value="XM_070286373.1"/>
</dbReference>
<feature type="compositionally biased region" description="Low complexity" evidence="1">
    <location>
        <begin position="10"/>
        <end position="21"/>
    </location>
</feature>